<feature type="transmembrane region" description="Helical" evidence="6">
    <location>
        <begin position="175"/>
        <end position="194"/>
    </location>
</feature>
<dbReference type="PANTHER" id="PTHR30086:SF20">
    <property type="entry name" value="ARGININE EXPORTER PROTEIN ARGO-RELATED"/>
    <property type="match status" value="1"/>
</dbReference>
<dbReference type="GO" id="GO:0015171">
    <property type="term" value="F:amino acid transmembrane transporter activity"/>
    <property type="evidence" value="ECO:0007669"/>
    <property type="project" value="TreeGrafter"/>
</dbReference>
<comment type="caution">
    <text evidence="7">The sequence shown here is derived from an EMBL/GenBank/DDBJ whole genome shotgun (WGS) entry which is preliminary data.</text>
</comment>
<evidence type="ECO:0000256" key="1">
    <source>
        <dbReference type="ARBA" id="ARBA00004651"/>
    </source>
</evidence>
<dbReference type="EMBL" id="JABAFY010000012">
    <property type="protein sequence ID" value="NME51880.1"/>
    <property type="molecule type" value="Genomic_DNA"/>
</dbReference>
<dbReference type="RefSeq" id="WP_168935291.1">
    <property type="nucleotide sequence ID" value="NZ_CAMFBL010000048.1"/>
</dbReference>
<evidence type="ECO:0000313" key="7">
    <source>
        <dbReference type="EMBL" id="NME51880.1"/>
    </source>
</evidence>
<evidence type="ECO:0000256" key="3">
    <source>
        <dbReference type="ARBA" id="ARBA00022692"/>
    </source>
</evidence>
<dbReference type="GO" id="GO:0033228">
    <property type="term" value="P:cysteine export across plasma membrane"/>
    <property type="evidence" value="ECO:0007669"/>
    <property type="project" value="TreeGrafter"/>
</dbReference>
<evidence type="ECO:0000256" key="2">
    <source>
        <dbReference type="ARBA" id="ARBA00022475"/>
    </source>
</evidence>
<feature type="transmembrane region" description="Helical" evidence="6">
    <location>
        <begin position="140"/>
        <end position="163"/>
    </location>
</feature>
<reference evidence="7 8" key="1">
    <citation type="submission" date="2020-04" db="EMBL/GenBank/DDBJ databases">
        <authorList>
            <person name="Hitch T.C.A."/>
            <person name="Wylensek D."/>
            <person name="Clavel T."/>
        </authorList>
    </citation>
    <scope>NUCLEOTIDE SEQUENCE [LARGE SCALE GENOMIC DNA]</scope>
    <source>
        <strain evidence="7 8">PG-251-APC-1</strain>
    </source>
</reference>
<dbReference type="Pfam" id="PF01810">
    <property type="entry name" value="LysE"/>
    <property type="match status" value="1"/>
</dbReference>
<proteinExistence type="predicted"/>
<gene>
    <name evidence="7" type="ORF">HF854_04910</name>
</gene>
<dbReference type="InterPro" id="IPR001123">
    <property type="entry name" value="LeuE-type"/>
</dbReference>
<keyword evidence="4 6" id="KW-1133">Transmembrane helix</keyword>
<organism evidence="7 8">
    <name type="scientific">Desulfovibrio piger</name>
    <dbReference type="NCBI Taxonomy" id="901"/>
    <lineage>
        <taxon>Bacteria</taxon>
        <taxon>Pseudomonadati</taxon>
        <taxon>Thermodesulfobacteriota</taxon>
        <taxon>Desulfovibrionia</taxon>
        <taxon>Desulfovibrionales</taxon>
        <taxon>Desulfovibrionaceae</taxon>
        <taxon>Desulfovibrio</taxon>
    </lineage>
</organism>
<dbReference type="GO" id="GO:0005886">
    <property type="term" value="C:plasma membrane"/>
    <property type="evidence" value="ECO:0007669"/>
    <property type="project" value="UniProtKB-SubCell"/>
</dbReference>
<evidence type="ECO:0000256" key="5">
    <source>
        <dbReference type="ARBA" id="ARBA00023136"/>
    </source>
</evidence>
<accession>A0A848C9H7</accession>
<dbReference type="AlphaFoldDB" id="A0A848C9H7"/>
<feature type="transmembrane region" description="Helical" evidence="6">
    <location>
        <begin position="111"/>
        <end position="133"/>
    </location>
</feature>
<sequence length="196" mass="20617">MPASVLSAFFVFTFITAITPGPNNILALTTGGRAGFRGSIPVLAGICGGFFCVMAICGVLSFSFSVLSASFLQIMRYVGSAYLLWLAWKTAMPKAGGNSDGRADAGFMTGFVLQFVNVKIMVYGMTAYSAFILPHHDSVAALLAGMCFLTMMGSLGTIVWAVAGASLQSVFQRHARVTNGLLGAMLVGCAWSLLDQ</sequence>
<protein>
    <submittedName>
        <fullName evidence="7">LysE family transporter</fullName>
    </submittedName>
</protein>
<keyword evidence="3 6" id="KW-0812">Transmembrane</keyword>
<evidence type="ECO:0000313" key="8">
    <source>
        <dbReference type="Proteomes" id="UP000522333"/>
    </source>
</evidence>
<dbReference type="PANTHER" id="PTHR30086">
    <property type="entry name" value="ARGININE EXPORTER PROTEIN ARGO"/>
    <property type="match status" value="1"/>
</dbReference>
<feature type="transmembrane region" description="Helical" evidence="6">
    <location>
        <begin position="43"/>
        <end position="67"/>
    </location>
</feature>
<comment type="subcellular location">
    <subcellularLocation>
        <location evidence="1">Cell membrane</location>
        <topology evidence="1">Multi-pass membrane protein</topology>
    </subcellularLocation>
</comment>
<keyword evidence="2" id="KW-1003">Cell membrane</keyword>
<evidence type="ECO:0000256" key="4">
    <source>
        <dbReference type="ARBA" id="ARBA00022989"/>
    </source>
</evidence>
<evidence type="ECO:0000256" key="6">
    <source>
        <dbReference type="SAM" id="Phobius"/>
    </source>
</evidence>
<feature type="transmembrane region" description="Helical" evidence="6">
    <location>
        <begin position="74"/>
        <end position="91"/>
    </location>
</feature>
<name>A0A848C9H7_9BACT</name>
<dbReference type="Proteomes" id="UP000522333">
    <property type="component" value="Unassembled WGS sequence"/>
</dbReference>
<keyword evidence="5 6" id="KW-0472">Membrane</keyword>